<dbReference type="GO" id="GO:0016787">
    <property type="term" value="F:hydrolase activity"/>
    <property type="evidence" value="ECO:0007669"/>
    <property type="project" value="InterPro"/>
</dbReference>
<reference evidence="2" key="1">
    <citation type="submission" date="2020-05" db="EMBL/GenBank/DDBJ databases">
        <authorList>
            <person name="Chiriac C."/>
            <person name="Salcher M."/>
            <person name="Ghai R."/>
            <person name="Kavagutti S V."/>
        </authorList>
    </citation>
    <scope>NUCLEOTIDE SEQUENCE</scope>
</reference>
<feature type="region of interest" description="Disordered" evidence="1">
    <location>
        <begin position="191"/>
        <end position="227"/>
    </location>
</feature>
<dbReference type="AlphaFoldDB" id="A0A6J7LRP2"/>
<dbReference type="SUPFAM" id="SSF53927">
    <property type="entry name" value="Cytidine deaminase-like"/>
    <property type="match status" value="1"/>
</dbReference>
<feature type="compositionally biased region" description="Basic and acidic residues" evidence="1">
    <location>
        <begin position="193"/>
        <end position="209"/>
    </location>
</feature>
<protein>
    <submittedName>
        <fullName evidence="2">Unannotated protein</fullName>
    </submittedName>
</protein>
<dbReference type="InterPro" id="IPR016192">
    <property type="entry name" value="APOBEC/CMP_deaminase_Zn-bd"/>
</dbReference>
<dbReference type="Gene3D" id="3.40.140.10">
    <property type="entry name" value="Cytidine Deaminase, domain 2"/>
    <property type="match status" value="1"/>
</dbReference>
<name>A0A6J7LRP2_9ZZZZ</name>
<organism evidence="2">
    <name type="scientific">freshwater metagenome</name>
    <dbReference type="NCBI Taxonomy" id="449393"/>
    <lineage>
        <taxon>unclassified sequences</taxon>
        <taxon>metagenomes</taxon>
        <taxon>ecological metagenomes</taxon>
    </lineage>
</organism>
<evidence type="ECO:0000256" key="1">
    <source>
        <dbReference type="SAM" id="MobiDB-lite"/>
    </source>
</evidence>
<proteinExistence type="predicted"/>
<accession>A0A6J7LRP2</accession>
<dbReference type="PROSITE" id="PS00903">
    <property type="entry name" value="CYT_DCMP_DEAMINASES_1"/>
    <property type="match status" value="1"/>
</dbReference>
<gene>
    <name evidence="2" type="ORF">UFOPK3772_03409</name>
</gene>
<sequence length="227" mass="25086">MATDSVKLGSKGVGGLILDNRTGQVIRESRNYRSLPVNAAVATGPNEVFTWDYTAHGETGLVGWYQFYRKKLGLPDPRHLTIVTSLDPCAMCTGSIHTAGFSAAVVAFDATGGHERHGRWPLSDDDAKPASGRLRQLGLLLGRWCSRLFRSRADPASHDLSVRRDCAGVRVRLLQPAHLCLARQRCTAQGRHRFSDQARRRSVSRRHDEEVADGTVHSPYQPHVTKP</sequence>
<dbReference type="InterPro" id="IPR016193">
    <property type="entry name" value="Cytidine_deaminase-like"/>
</dbReference>
<evidence type="ECO:0000313" key="2">
    <source>
        <dbReference type="EMBL" id="CAB4971420.1"/>
    </source>
</evidence>
<dbReference type="EMBL" id="CAFBNE010000201">
    <property type="protein sequence ID" value="CAB4971420.1"/>
    <property type="molecule type" value="Genomic_DNA"/>
</dbReference>
<dbReference type="GO" id="GO:0008270">
    <property type="term" value="F:zinc ion binding"/>
    <property type="evidence" value="ECO:0007669"/>
    <property type="project" value="InterPro"/>
</dbReference>